<keyword evidence="1" id="KW-0472">Membrane</keyword>
<proteinExistence type="predicted"/>
<accession>G0U886</accession>
<gene>
    <name evidence="2" type="ORF">TVY486_1011390</name>
</gene>
<dbReference type="VEuPathDB" id="TriTrypDB:TvY486_1011390"/>
<protein>
    <submittedName>
        <fullName evidence="2">Uncharacterized protein</fullName>
    </submittedName>
</protein>
<dbReference type="AlphaFoldDB" id="G0U886"/>
<keyword evidence="1" id="KW-0812">Transmembrane</keyword>
<evidence type="ECO:0000256" key="1">
    <source>
        <dbReference type="SAM" id="Phobius"/>
    </source>
</evidence>
<feature type="transmembrane region" description="Helical" evidence="1">
    <location>
        <begin position="130"/>
        <end position="154"/>
    </location>
</feature>
<feature type="transmembrane region" description="Helical" evidence="1">
    <location>
        <begin position="61"/>
        <end position="81"/>
    </location>
</feature>
<reference evidence="2" key="1">
    <citation type="journal article" date="2012" name="Proc. Natl. Acad. Sci. U.S.A.">
        <title>Antigenic diversity is generated by distinct evolutionary mechanisms in African trypanosome species.</title>
        <authorList>
            <person name="Jackson A.P."/>
            <person name="Berry A."/>
            <person name="Aslett M."/>
            <person name="Allison H.C."/>
            <person name="Burton P."/>
            <person name="Vavrova-Anderson J."/>
            <person name="Brown R."/>
            <person name="Browne H."/>
            <person name="Corton N."/>
            <person name="Hauser H."/>
            <person name="Gamble J."/>
            <person name="Gilderthorp R."/>
            <person name="Marcello L."/>
            <person name="McQuillan J."/>
            <person name="Otto T.D."/>
            <person name="Quail M.A."/>
            <person name="Sanders M.J."/>
            <person name="van Tonder A."/>
            <person name="Ginger M.L."/>
            <person name="Field M.C."/>
            <person name="Barry J.D."/>
            <person name="Hertz-Fowler C."/>
            <person name="Berriman M."/>
        </authorList>
    </citation>
    <scope>NUCLEOTIDE SEQUENCE</scope>
    <source>
        <strain evidence="2">Y486</strain>
    </source>
</reference>
<organism evidence="2">
    <name type="scientific">Trypanosoma vivax (strain Y486)</name>
    <dbReference type="NCBI Taxonomy" id="1055687"/>
    <lineage>
        <taxon>Eukaryota</taxon>
        <taxon>Discoba</taxon>
        <taxon>Euglenozoa</taxon>
        <taxon>Kinetoplastea</taxon>
        <taxon>Metakinetoplastina</taxon>
        <taxon>Trypanosomatida</taxon>
        <taxon>Trypanosomatidae</taxon>
        <taxon>Trypanosoma</taxon>
        <taxon>Duttonella</taxon>
    </lineage>
</organism>
<feature type="transmembrane region" description="Helical" evidence="1">
    <location>
        <begin position="21"/>
        <end position="41"/>
    </location>
</feature>
<dbReference type="EMBL" id="HE573026">
    <property type="protein sequence ID" value="CCC52096.1"/>
    <property type="molecule type" value="Genomic_DNA"/>
</dbReference>
<keyword evidence="1" id="KW-1133">Transmembrane helix</keyword>
<name>G0U886_TRYVY</name>
<sequence length="184" mass="21557">MSNIYHHGHYKQYRSLALRSLHLFFFFFLQGTCPYLLATYFCEPRTYGLFGSLSCLFSDEFFLLSPFVWCCCIPFVTCSYARPVVTSFPSLRKASVGLRTPHRSHLCPKPLSWPPVFIQNVYACVMNCRFFCFCVAINPFFLLLCLRLLFLYFARLFVPLQRHQLEKRGNAFPLVGSRVIRWSV</sequence>
<evidence type="ECO:0000313" key="2">
    <source>
        <dbReference type="EMBL" id="CCC52096.1"/>
    </source>
</evidence>